<organism evidence="1 2">
    <name type="scientific">Spiromyces aspiralis</name>
    <dbReference type="NCBI Taxonomy" id="68401"/>
    <lineage>
        <taxon>Eukaryota</taxon>
        <taxon>Fungi</taxon>
        <taxon>Fungi incertae sedis</taxon>
        <taxon>Zoopagomycota</taxon>
        <taxon>Kickxellomycotina</taxon>
        <taxon>Kickxellomycetes</taxon>
        <taxon>Kickxellales</taxon>
        <taxon>Kickxellaceae</taxon>
        <taxon>Spiromyces</taxon>
    </lineage>
</organism>
<protein>
    <submittedName>
        <fullName evidence="1">Uncharacterized protein</fullName>
    </submittedName>
</protein>
<sequence>MSNGNNADPWPLDDGGTDQFDIYNNVDDQWQFTMPESTQLATNASAGGTGGGEGGASSKESYATNEVQGGDASVGPSWEYESQQQKSATRQGSGGGDSSSHHTPRTSGGNRAA</sequence>
<keyword evidence="2" id="KW-1185">Reference proteome</keyword>
<dbReference type="EMBL" id="JAMZIH010001538">
    <property type="protein sequence ID" value="KAJ1678105.1"/>
    <property type="molecule type" value="Genomic_DNA"/>
</dbReference>
<feature type="non-terminal residue" evidence="1">
    <location>
        <position position="113"/>
    </location>
</feature>
<reference evidence="1" key="1">
    <citation type="submission" date="2022-06" db="EMBL/GenBank/DDBJ databases">
        <title>Phylogenomic reconstructions and comparative analyses of Kickxellomycotina fungi.</title>
        <authorList>
            <person name="Reynolds N.K."/>
            <person name="Stajich J.E."/>
            <person name="Barry K."/>
            <person name="Grigoriev I.V."/>
            <person name="Crous P."/>
            <person name="Smith M.E."/>
        </authorList>
    </citation>
    <scope>NUCLEOTIDE SEQUENCE</scope>
    <source>
        <strain evidence="1">RSA 2271</strain>
    </source>
</reference>
<accession>A0ACC1HQ10</accession>
<evidence type="ECO:0000313" key="1">
    <source>
        <dbReference type="EMBL" id="KAJ1678105.1"/>
    </source>
</evidence>
<evidence type="ECO:0000313" key="2">
    <source>
        <dbReference type="Proteomes" id="UP001145114"/>
    </source>
</evidence>
<proteinExistence type="predicted"/>
<dbReference type="Proteomes" id="UP001145114">
    <property type="component" value="Unassembled WGS sequence"/>
</dbReference>
<name>A0ACC1HQ10_9FUNG</name>
<gene>
    <name evidence="1" type="ORF">EV182_004764</name>
</gene>
<comment type="caution">
    <text evidence="1">The sequence shown here is derived from an EMBL/GenBank/DDBJ whole genome shotgun (WGS) entry which is preliminary data.</text>
</comment>